<proteinExistence type="predicted"/>
<gene>
    <name evidence="1" type="ORF">WCU84_11365</name>
</gene>
<dbReference type="EMBL" id="JBBBOO010000007">
    <property type="protein sequence ID" value="MEI7064255.1"/>
    <property type="molecule type" value="Genomic_DNA"/>
</dbReference>
<sequence>MLEPLRPNYNAPTDREQAFLVDIIRHLNELFGDAGDKPGRRNFANGTITRVTEYP</sequence>
<organism evidence="1 2">
    <name type="scientific">Dickeya chrysanthemi</name>
    <name type="common">Pectobacterium chrysanthemi</name>
    <name type="synonym">Erwinia chrysanthemi</name>
    <dbReference type="NCBI Taxonomy" id="556"/>
    <lineage>
        <taxon>Bacteria</taxon>
        <taxon>Pseudomonadati</taxon>
        <taxon>Pseudomonadota</taxon>
        <taxon>Gammaproteobacteria</taxon>
        <taxon>Enterobacterales</taxon>
        <taxon>Pectobacteriaceae</taxon>
        <taxon>Dickeya</taxon>
    </lineage>
</organism>
<reference evidence="1 2" key="1">
    <citation type="submission" date="2024-03" db="EMBL/GenBank/DDBJ databases">
        <title>Analysis of soft rot Pectobacteriaceae population diversity in US potato growing regions between 2016 and 2022.</title>
        <authorList>
            <person name="Ma X."/>
            <person name="Zhang X."/>
            <person name="Stodghill P."/>
            <person name="Rioux R."/>
            <person name="Babler B."/>
            <person name="Shrestha S."/>
            <person name="Babler B."/>
            <person name="Rivedal H."/>
            <person name="Frost K."/>
            <person name="Hao J."/>
            <person name="Secor G."/>
            <person name="Swingle B."/>
        </authorList>
    </citation>
    <scope>NUCLEOTIDE SEQUENCE [LARGE SCALE GENOMIC DNA]</scope>
    <source>
        <strain evidence="1 2">SR64</strain>
    </source>
</reference>
<accession>A0ABU8JNZ4</accession>
<protein>
    <submittedName>
        <fullName evidence="1">Uncharacterized protein</fullName>
    </submittedName>
</protein>
<dbReference type="RefSeq" id="WP_336729644.1">
    <property type="nucleotide sequence ID" value="NZ_JBBBOO010000007.1"/>
</dbReference>
<evidence type="ECO:0000313" key="1">
    <source>
        <dbReference type="EMBL" id="MEI7064255.1"/>
    </source>
</evidence>
<dbReference type="Proteomes" id="UP001359469">
    <property type="component" value="Unassembled WGS sequence"/>
</dbReference>
<comment type="caution">
    <text evidence="1">The sequence shown here is derived from an EMBL/GenBank/DDBJ whole genome shotgun (WGS) entry which is preliminary data.</text>
</comment>
<evidence type="ECO:0000313" key="2">
    <source>
        <dbReference type="Proteomes" id="UP001359469"/>
    </source>
</evidence>
<keyword evidence="2" id="KW-1185">Reference proteome</keyword>
<name>A0ABU8JNZ4_DICCH</name>